<reference evidence="4 5" key="1">
    <citation type="journal article" date="2012" name="J. Bacteriol.">
        <title>Genome Sequence of Idiomarina xiamenensis Type Strain 10-D-4.</title>
        <authorList>
            <person name="Lai Q."/>
            <person name="Wang L."/>
            <person name="Wang W."/>
            <person name="Shao Z."/>
        </authorList>
    </citation>
    <scope>NUCLEOTIDE SEQUENCE [LARGE SCALE GENOMIC DNA]</scope>
    <source>
        <strain evidence="4 5">10-D-4</strain>
    </source>
</reference>
<evidence type="ECO:0000256" key="1">
    <source>
        <dbReference type="SAM" id="MobiDB-lite"/>
    </source>
</evidence>
<dbReference type="EMBL" id="AMRG01000008">
    <property type="protein sequence ID" value="EKE83699.1"/>
    <property type="molecule type" value="Genomic_DNA"/>
</dbReference>
<proteinExistence type="predicted"/>
<feature type="domain" description="Toxin co-regulated pilus biosynthesis protein Q C-terminal" evidence="3">
    <location>
        <begin position="136"/>
        <end position="208"/>
    </location>
</feature>
<organism evidence="4 5">
    <name type="scientific">Idiomarina xiamenensis 10-D-4</name>
    <dbReference type="NCBI Taxonomy" id="740709"/>
    <lineage>
        <taxon>Bacteria</taxon>
        <taxon>Pseudomonadati</taxon>
        <taxon>Pseudomonadota</taxon>
        <taxon>Gammaproteobacteria</taxon>
        <taxon>Alteromonadales</taxon>
        <taxon>Idiomarinaceae</taxon>
        <taxon>Idiomarina</taxon>
    </lineage>
</organism>
<keyword evidence="2" id="KW-0812">Transmembrane</keyword>
<dbReference type="PATRIC" id="fig|740709.3.peg.1549"/>
<dbReference type="AlphaFoldDB" id="K2KMN5"/>
<keyword evidence="2" id="KW-0472">Membrane</keyword>
<dbReference type="InterPro" id="IPR018927">
    <property type="entry name" value="Pilus_synth_Q_C"/>
</dbReference>
<dbReference type="RefSeq" id="WP_008488740.1">
    <property type="nucleotide sequence ID" value="NZ_AMRG01000008.1"/>
</dbReference>
<keyword evidence="5" id="KW-1185">Reference proteome</keyword>
<dbReference type="OrthoDB" id="6224370at2"/>
<keyword evidence="2" id="KW-1133">Transmembrane helix</keyword>
<dbReference type="STRING" id="740709.A10D4_07620"/>
<comment type="caution">
    <text evidence="4">The sequence shown here is derived from an EMBL/GenBank/DDBJ whole genome shotgun (WGS) entry which is preliminary data.</text>
</comment>
<dbReference type="Pfam" id="PF10671">
    <property type="entry name" value="TcpQ"/>
    <property type="match status" value="1"/>
</dbReference>
<evidence type="ECO:0000313" key="4">
    <source>
        <dbReference type="EMBL" id="EKE83699.1"/>
    </source>
</evidence>
<sequence>MPRSRSTKRQQPPKKALNGTHWFLILFIVLIGGLLLFFREQLFTGYNTGNTVTGSGFAKRSAFQQTSIDNMQNNISRFFAGITSSLFPGDHEDSIYVIELTRSNKSLGQVLANLTSDNPLVGDWRGERDQFWFMENDTVKQRLESIARQRDINFIWWLDRDYVVKSAFQIDDTFTGAIDRVARTVNHDFMDNINAYLCSTQRALVISDEQAAEQLPSNCYAVGQAANANTDTDVDEQTDEQPLPNLRQQQ</sequence>
<feature type="region of interest" description="Disordered" evidence="1">
    <location>
        <begin position="230"/>
        <end position="250"/>
    </location>
</feature>
<evidence type="ECO:0000313" key="5">
    <source>
        <dbReference type="Proteomes" id="UP000014115"/>
    </source>
</evidence>
<dbReference type="Proteomes" id="UP000014115">
    <property type="component" value="Unassembled WGS sequence"/>
</dbReference>
<feature type="transmembrane region" description="Helical" evidence="2">
    <location>
        <begin position="21"/>
        <end position="38"/>
    </location>
</feature>
<accession>K2KMN5</accession>
<dbReference type="eggNOG" id="ENOG5030NEU">
    <property type="taxonomic scope" value="Bacteria"/>
</dbReference>
<evidence type="ECO:0000256" key="2">
    <source>
        <dbReference type="SAM" id="Phobius"/>
    </source>
</evidence>
<protein>
    <recommendedName>
        <fullName evidence="3">Toxin co-regulated pilus biosynthesis protein Q C-terminal domain-containing protein</fullName>
    </recommendedName>
</protein>
<evidence type="ECO:0000259" key="3">
    <source>
        <dbReference type="Pfam" id="PF10671"/>
    </source>
</evidence>
<gene>
    <name evidence="4" type="ORF">A10D4_07620</name>
</gene>
<name>K2KMN5_9GAMM</name>